<dbReference type="InterPro" id="IPR022830">
    <property type="entry name" value="Indigdn_synthA-like"/>
</dbReference>
<dbReference type="AlphaFoldDB" id="A0A3B0S0Y2"/>
<evidence type="ECO:0000256" key="1">
    <source>
        <dbReference type="ARBA" id="ARBA00022723"/>
    </source>
</evidence>
<organism evidence="6">
    <name type="scientific">hydrothermal vent metagenome</name>
    <dbReference type="NCBI Taxonomy" id="652676"/>
    <lineage>
        <taxon>unclassified sequences</taxon>
        <taxon>metagenomes</taxon>
        <taxon>ecological metagenomes</taxon>
    </lineage>
</organism>
<dbReference type="Gene3D" id="3.40.1790.10">
    <property type="entry name" value="Indigoidine synthase domain"/>
    <property type="match status" value="1"/>
</dbReference>
<keyword evidence="2" id="KW-0378">Hydrolase</keyword>
<dbReference type="Pfam" id="PF04227">
    <property type="entry name" value="Indigoidine_A"/>
    <property type="match status" value="1"/>
</dbReference>
<dbReference type="InterPro" id="IPR007342">
    <property type="entry name" value="PsuG"/>
</dbReference>
<proteinExistence type="inferred from homology"/>
<dbReference type="GO" id="GO:0016798">
    <property type="term" value="F:hydrolase activity, acting on glycosyl bonds"/>
    <property type="evidence" value="ECO:0007669"/>
    <property type="project" value="UniProtKB-KW"/>
</dbReference>
<keyword evidence="1" id="KW-0479">Metal-binding</keyword>
<evidence type="ECO:0000256" key="5">
    <source>
        <dbReference type="ARBA" id="ARBA00023295"/>
    </source>
</evidence>
<dbReference type="HAMAP" id="MF_01876">
    <property type="entry name" value="PsiMP_glycosidase"/>
    <property type="match status" value="1"/>
</dbReference>
<dbReference type="GO" id="GO:0004730">
    <property type="term" value="F:pseudouridylate synthase activity"/>
    <property type="evidence" value="ECO:0007669"/>
    <property type="project" value="InterPro"/>
</dbReference>
<keyword evidence="3" id="KW-0464">Manganese</keyword>
<evidence type="ECO:0000256" key="3">
    <source>
        <dbReference type="ARBA" id="ARBA00023211"/>
    </source>
</evidence>
<protein>
    <submittedName>
        <fullName evidence="6">Indigoidine synthase A-like protein, uncharacterized enzyme involved in pigment biosynthesis</fullName>
    </submittedName>
</protein>
<name>A0A3B0S0Y2_9ZZZZ</name>
<dbReference type="PANTHER" id="PTHR42909:SF1">
    <property type="entry name" value="CARBOHYDRATE KINASE PFKB DOMAIN-CONTAINING PROTEIN"/>
    <property type="match status" value="1"/>
</dbReference>
<evidence type="ECO:0000256" key="2">
    <source>
        <dbReference type="ARBA" id="ARBA00022801"/>
    </source>
</evidence>
<reference evidence="6" key="1">
    <citation type="submission" date="2018-06" db="EMBL/GenBank/DDBJ databases">
        <authorList>
            <person name="Zhirakovskaya E."/>
        </authorList>
    </citation>
    <scope>NUCLEOTIDE SEQUENCE</scope>
</reference>
<dbReference type="GO" id="GO:0005737">
    <property type="term" value="C:cytoplasm"/>
    <property type="evidence" value="ECO:0007669"/>
    <property type="project" value="TreeGrafter"/>
</dbReference>
<dbReference type="GO" id="GO:0046872">
    <property type="term" value="F:metal ion binding"/>
    <property type="evidence" value="ECO:0007669"/>
    <property type="project" value="UniProtKB-KW"/>
</dbReference>
<gene>
    <name evidence="6" type="ORF">MNBD_ALPHA04-577</name>
</gene>
<dbReference type="PANTHER" id="PTHR42909">
    <property type="entry name" value="ZGC:136858"/>
    <property type="match status" value="1"/>
</dbReference>
<keyword evidence="4" id="KW-0456">Lyase</keyword>
<accession>A0A3B0S0Y2</accession>
<dbReference type="EMBL" id="UOEF01000294">
    <property type="protein sequence ID" value="VAV99904.1"/>
    <property type="molecule type" value="Genomic_DNA"/>
</dbReference>
<evidence type="ECO:0000256" key="4">
    <source>
        <dbReference type="ARBA" id="ARBA00023239"/>
    </source>
</evidence>
<sequence>MTALTIRPQIADTLASGGAVVALESTVIAHGLPAPHNVRTALGMEAAIRATGAMPATIAVLEGTLTIGLSEAEIRLLAEAPEGAVRKASRRDLAIATGLGETAATTVSATMIGAHLAGIVVFATGGIGGVHRGAPFDISADLTELGRTPVAVVCSGPKAILDIPATREMLETQGVPVIGFGTGDLPAFYSPVTGFAADARVDTAAQAAAVIASHLNLGLQSGLLFGVPVPQSAAIDPATIETAVAKATGEAHAAGIAGHKLTPFILARVSKLTGNASLRANTALLLNNARIAGEIATALASGPV</sequence>
<keyword evidence="5" id="KW-0326">Glycosidase</keyword>
<evidence type="ECO:0000313" key="6">
    <source>
        <dbReference type="EMBL" id="VAV99904.1"/>
    </source>
</evidence>
<dbReference type="SUPFAM" id="SSF110581">
    <property type="entry name" value="Indigoidine synthase A-like"/>
    <property type="match status" value="1"/>
</dbReference>